<evidence type="ECO:0000256" key="1">
    <source>
        <dbReference type="SAM" id="MobiDB-lite"/>
    </source>
</evidence>
<protein>
    <submittedName>
        <fullName evidence="2">Uncharacterized protein</fullName>
    </submittedName>
</protein>
<feature type="region of interest" description="Disordered" evidence="1">
    <location>
        <begin position="27"/>
        <end position="56"/>
    </location>
</feature>
<feature type="compositionally biased region" description="Basic and acidic residues" evidence="1">
    <location>
        <begin position="38"/>
        <end position="47"/>
    </location>
</feature>
<evidence type="ECO:0000313" key="2">
    <source>
        <dbReference type="EMBL" id="SVD36025.1"/>
    </source>
</evidence>
<name>A0A382UQE5_9ZZZZ</name>
<proteinExistence type="predicted"/>
<accession>A0A382UQE5</accession>
<reference evidence="2" key="1">
    <citation type="submission" date="2018-05" db="EMBL/GenBank/DDBJ databases">
        <authorList>
            <person name="Lanie J.A."/>
            <person name="Ng W.-L."/>
            <person name="Kazmierczak K.M."/>
            <person name="Andrzejewski T.M."/>
            <person name="Davidsen T.M."/>
            <person name="Wayne K.J."/>
            <person name="Tettelin H."/>
            <person name="Glass J.I."/>
            <person name="Rusch D."/>
            <person name="Podicherti R."/>
            <person name="Tsui H.-C.T."/>
            <person name="Winkler M.E."/>
        </authorList>
    </citation>
    <scope>NUCLEOTIDE SEQUENCE</scope>
</reference>
<sequence length="56" mass="5910">MSFVVVAAAGGGDGREAVESLYRRMETLGEEPGSRPIDGTRADRPPVDRPPVGAKK</sequence>
<gene>
    <name evidence="2" type="ORF">METZ01_LOCUS388879</name>
</gene>
<dbReference type="EMBL" id="UINC01145724">
    <property type="protein sequence ID" value="SVD36025.1"/>
    <property type="molecule type" value="Genomic_DNA"/>
</dbReference>
<dbReference type="AlphaFoldDB" id="A0A382UQE5"/>
<organism evidence="2">
    <name type="scientific">marine metagenome</name>
    <dbReference type="NCBI Taxonomy" id="408172"/>
    <lineage>
        <taxon>unclassified sequences</taxon>
        <taxon>metagenomes</taxon>
        <taxon>ecological metagenomes</taxon>
    </lineage>
</organism>